<dbReference type="AlphaFoldDB" id="A0A8E6B736"/>
<dbReference type="EMBL" id="CP074694">
    <property type="protein sequence ID" value="QVL31610.1"/>
    <property type="molecule type" value="Genomic_DNA"/>
</dbReference>
<name>A0A8E6B736_9BACT</name>
<keyword evidence="2" id="KW-1185">Reference proteome</keyword>
<dbReference type="KEGG" id="tsph:KIH39_22630"/>
<gene>
    <name evidence="1" type="ORF">KIH39_22630</name>
</gene>
<accession>A0A8E6B736</accession>
<dbReference type="Proteomes" id="UP000676194">
    <property type="component" value="Chromosome"/>
</dbReference>
<dbReference type="RefSeq" id="WP_213495675.1">
    <property type="nucleotide sequence ID" value="NZ_CP074694.1"/>
</dbReference>
<sequence length="138" mass="15421">MASTSRSCNEGVRDVVLRGAGIPDGWAGAVRYERHEENKLIATLFTFMAFGWCVDDDLFFIPDHARQILQTDHHDVIHVICQSEKRVKELVQQMTTEGYALPTELPDWTFKRPVWMDGVATKPDDAAEGGTPGGFLVS</sequence>
<organism evidence="1 2">
    <name type="scientific">Telmatocola sphagniphila</name>
    <dbReference type="NCBI Taxonomy" id="1123043"/>
    <lineage>
        <taxon>Bacteria</taxon>
        <taxon>Pseudomonadati</taxon>
        <taxon>Planctomycetota</taxon>
        <taxon>Planctomycetia</taxon>
        <taxon>Gemmatales</taxon>
        <taxon>Gemmataceae</taxon>
    </lineage>
</organism>
<evidence type="ECO:0000313" key="1">
    <source>
        <dbReference type="EMBL" id="QVL31610.1"/>
    </source>
</evidence>
<evidence type="ECO:0000313" key="2">
    <source>
        <dbReference type="Proteomes" id="UP000676194"/>
    </source>
</evidence>
<proteinExistence type="predicted"/>
<reference evidence="1" key="1">
    <citation type="submission" date="2021-05" db="EMBL/GenBank/DDBJ databases">
        <title>Complete genome sequence of the cellulolytic planctomycete Telmatocola sphagniphila SP2T and characterization of the first cellulase from planctomycetes.</title>
        <authorList>
            <person name="Rakitin A.L."/>
            <person name="Beletsky A.V."/>
            <person name="Naumoff D.G."/>
            <person name="Kulichevskaya I.S."/>
            <person name="Mardanov A.V."/>
            <person name="Ravin N.V."/>
            <person name="Dedysh S.N."/>
        </authorList>
    </citation>
    <scope>NUCLEOTIDE SEQUENCE</scope>
    <source>
        <strain evidence="1">SP2T</strain>
    </source>
</reference>
<protein>
    <submittedName>
        <fullName evidence="1">Uncharacterized protein</fullName>
    </submittedName>
</protein>